<reference evidence="1" key="2">
    <citation type="journal article" date="2022" name="Hortic Res">
        <title>The genome of Dioscorea zingiberensis sheds light on the biosynthesis, origin and evolution of the medicinally important diosgenin saponins.</title>
        <authorList>
            <person name="Li Y."/>
            <person name="Tan C."/>
            <person name="Li Z."/>
            <person name="Guo J."/>
            <person name="Li S."/>
            <person name="Chen X."/>
            <person name="Wang C."/>
            <person name="Dai X."/>
            <person name="Yang H."/>
            <person name="Song W."/>
            <person name="Hou L."/>
            <person name="Xu J."/>
            <person name="Tong Z."/>
            <person name="Xu A."/>
            <person name="Yuan X."/>
            <person name="Wang W."/>
            <person name="Yang Q."/>
            <person name="Chen L."/>
            <person name="Sun Z."/>
            <person name="Wang K."/>
            <person name="Pan B."/>
            <person name="Chen J."/>
            <person name="Bao Y."/>
            <person name="Liu F."/>
            <person name="Qi X."/>
            <person name="Gang D.R."/>
            <person name="Wen J."/>
            <person name="Li J."/>
        </authorList>
    </citation>
    <scope>NUCLEOTIDE SEQUENCE</scope>
    <source>
        <strain evidence="1">Dzin_1.0</strain>
    </source>
</reference>
<dbReference type="AlphaFoldDB" id="A0A9D5D842"/>
<comment type="caution">
    <text evidence="1">The sequence shown here is derived from an EMBL/GenBank/DDBJ whole genome shotgun (WGS) entry which is preliminary data.</text>
</comment>
<reference evidence="1" key="1">
    <citation type="submission" date="2021-03" db="EMBL/GenBank/DDBJ databases">
        <authorList>
            <person name="Li Z."/>
            <person name="Yang C."/>
        </authorList>
    </citation>
    <scope>NUCLEOTIDE SEQUENCE</scope>
    <source>
        <strain evidence="1">Dzin_1.0</strain>
        <tissue evidence="1">Leaf</tissue>
    </source>
</reference>
<protein>
    <submittedName>
        <fullName evidence="1">Uncharacterized protein</fullName>
    </submittedName>
</protein>
<proteinExistence type="predicted"/>
<accession>A0A9D5D842</accession>
<name>A0A9D5D842_9LILI</name>
<dbReference type="EMBL" id="JAGGNH010000001">
    <property type="protein sequence ID" value="KAJ0986127.1"/>
    <property type="molecule type" value="Genomic_DNA"/>
</dbReference>
<gene>
    <name evidence="1" type="ORF">J5N97_004483</name>
</gene>
<evidence type="ECO:0000313" key="2">
    <source>
        <dbReference type="Proteomes" id="UP001085076"/>
    </source>
</evidence>
<dbReference type="OrthoDB" id="2016915at2759"/>
<evidence type="ECO:0000313" key="1">
    <source>
        <dbReference type="EMBL" id="KAJ0986127.1"/>
    </source>
</evidence>
<sequence length="105" mass="12012">MLLRCPRAFNAGQLRRLPLSDTPLHSLYSFPDGFPKFRSSDNEYGTVGSKIMNHELKCEAPLFNLPTPKLLCRVVRIHLKAEPETDEVYAQITLLPEPDVQLYEI</sequence>
<organism evidence="1 2">
    <name type="scientific">Dioscorea zingiberensis</name>
    <dbReference type="NCBI Taxonomy" id="325984"/>
    <lineage>
        <taxon>Eukaryota</taxon>
        <taxon>Viridiplantae</taxon>
        <taxon>Streptophyta</taxon>
        <taxon>Embryophyta</taxon>
        <taxon>Tracheophyta</taxon>
        <taxon>Spermatophyta</taxon>
        <taxon>Magnoliopsida</taxon>
        <taxon>Liliopsida</taxon>
        <taxon>Dioscoreales</taxon>
        <taxon>Dioscoreaceae</taxon>
        <taxon>Dioscorea</taxon>
    </lineage>
</organism>
<keyword evidence="2" id="KW-1185">Reference proteome</keyword>
<dbReference type="Proteomes" id="UP001085076">
    <property type="component" value="Miscellaneous, Linkage group lg01"/>
</dbReference>